<dbReference type="PANTHER" id="PTHR22914:SF41">
    <property type="entry name" value="CHITIN SYNTHASE 7"/>
    <property type="match status" value="1"/>
</dbReference>
<evidence type="ECO:0000256" key="1">
    <source>
        <dbReference type="ARBA" id="ARBA00004141"/>
    </source>
</evidence>
<dbReference type="InterPro" id="IPR029044">
    <property type="entry name" value="Nucleotide-diphossugar_trans"/>
</dbReference>
<keyword evidence="3" id="KW-0328">Glycosyltransferase</keyword>
<dbReference type="GO" id="GO:0071944">
    <property type="term" value="C:cell periphery"/>
    <property type="evidence" value="ECO:0007669"/>
    <property type="project" value="TreeGrafter"/>
</dbReference>
<evidence type="ECO:0000313" key="8">
    <source>
        <dbReference type="Proteomes" id="UP001152795"/>
    </source>
</evidence>
<dbReference type="GO" id="GO:0016020">
    <property type="term" value="C:membrane"/>
    <property type="evidence" value="ECO:0007669"/>
    <property type="project" value="UniProtKB-SubCell"/>
</dbReference>
<dbReference type="OrthoDB" id="370884at2759"/>
<keyword evidence="4" id="KW-0812">Transmembrane</keyword>
<dbReference type="Gene3D" id="3.90.550.10">
    <property type="entry name" value="Spore Coat Polysaccharide Biosynthesis Protein SpsA, Chain A"/>
    <property type="match status" value="1"/>
</dbReference>
<dbReference type="SUPFAM" id="SSF53448">
    <property type="entry name" value="Nucleotide-diphospho-sugar transferases"/>
    <property type="match status" value="1"/>
</dbReference>
<dbReference type="Proteomes" id="UP001152795">
    <property type="component" value="Unassembled WGS sequence"/>
</dbReference>
<protein>
    <recommendedName>
        <fullName evidence="2">chitin synthase</fullName>
        <ecNumber evidence="2">2.4.1.16</ecNumber>
    </recommendedName>
</protein>
<evidence type="ECO:0000256" key="2">
    <source>
        <dbReference type="ARBA" id="ARBA00012543"/>
    </source>
</evidence>
<dbReference type="GO" id="GO:0004100">
    <property type="term" value="F:chitin synthase activity"/>
    <property type="evidence" value="ECO:0007669"/>
    <property type="project" value="UniProtKB-EC"/>
</dbReference>
<keyword evidence="8" id="KW-1185">Reference proteome</keyword>
<name>A0A6S7J614_PARCT</name>
<dbReference type="InterPro" id="IPR004835">
    <property type="entry name" value="Chitin_synth"/>
</dbReference>
<feature type="non-terminal residue" evidence="7">
    <location>
        <position position="469"/>
    </location>
</feature>
<keyword evidence="6" id="KW-0472">Membrane</keyword>
<organism evidence="7 8">
    <name type="scientific">Paramuricea clavata</name>
    <name type="common">Red gorgonian</name>
    <name type="synonym">Violescent sea-whip</name>
    <dbReference type="NCBI Taxonomy" id="317549"/>
    <lineage>
        <taxon>Eukaryota</taxon>
        <taxon>Metazoa</taxon>
        <taxon>Cnidaria</taxon>
        <taxon>Anthozoa</taxon>
        <taxon>Octocorallia</taxon>
        <taxon>Malacalcyonacea</taxon>
        <taxon>Plexauridae</taxon>
        <taxon>Paramuricea</taxon>
    </lineage>
</organism>
<dbReference type="GO" id="GO:0006031">
    <property type="term" value="P:chitin biosynthetic process"/>
    <property type="evidence" value="ECO:0007669"/>
    <property type="project" value="TreeGrafter"/>
</dbReference>
<sequence length="469" mass="53852">MAHYLNCLSRINAPNQKYDSIETHIVMDDAFTVSGSLNTHAKCFIDLCKEILNNATMTQEIRMAYGSEILVTLDDGMLVYLHFKNSLKVKQGKRWSQMMIMSWIIDTKRDSVHDPANAYFLTCDMDVSFSYSSIERLLDFMLRKPSVGGATCRVFAEGSGPVVWYQMYEYAIWHWLIKAANSVIGSLLYCTGCFSVFRLKALSQVIPVFSRETENGADYIRKDLGEDRWLSCLLLKAGWLLDYCSLAEVSVLCPETFDGFFQQRRYWIMSTFANTCSLIKDFWNIRHFNYKLSVFYFAYLIMTVFFMVISPSVMIWMITGAVYYITNSYAVVPYLGILLMALLLIYIAICMFTLPDVHRAFAKAGSYVLAVTIFILTLLSLVHVCRNPRLTLDTNDPPHDLDKHMEISVSMVYFIIYAGVFVGTALVYPKEFLCNLQSLWYLLCLPGFNIFLITYTVVNITKTNEGMFE</sequence>
<evidence type="ECO:0000256" key="4">
    <source>
        <dbReference type="ARBA" id="ARBA00022692"/>
    </source>
</evidence>
<proteinExistence type="predicted"/>
<dbReference type="EMBL" id="CACRXK020014776">
    <property type="protein sequence ID" value="CAB4027396.1"/>
    <property type="molecule type" value="Genomic_DNA"/>
</dbReference>
<evidence type="ECO:0000256" key="6">
    <source>
        <dbReference type="ARBA" id="ARBA00023136"/>
    </source>
</evidence>
<gene>
    <name evidence="7" type="ORF">PACLA_8A088516</name>
</gene>
<reference evidence="7" key="1">
    <citation type="submission" date="2020-04" db="EMBL/GenBank/DDBJ databases">
        <authorList>
            <person name="Alioto T."/>
            <person name="Alioto T."/>
            <person name="Gomez Garrido J."/>
        </authorList>
    </citation>
    <scope>NUCLEOTIDE SEQUENCE</scope>
    <source>
        <strain evidence="7">A484AB</strain>
    </source>
</reference>
<comment type="caution">
    <text evidence="7">The sequence shown here is derived from an EMBL/GenBank/DDBJ whole genome shotgun (WGS) entry which is preliminary data.</text>
</comment>
<dbReference type="AlphaFoldDB" id="A0A6S7J614"/>
<comment type="subcellular location">
    <subcellularLocation>
        <location evidence="1">Membrane</location>
        <topology evidence="1">Multi-pass membrane protein</topology>
    </subcellularLocation>
</comment>
<keyword evidence="5" id="KW-1133">Transmembrane helix</keyword>
<dbReference type="EC" id="2.4.1.16" evidence="2"/>
<evidence type="ECO:0000256" key="3">
    <source>
        <dbReference type="ARBA" id="ARBA00022676"/>
    </source>
</evidence>
<keyword evidence="3" id="KW-0808">Transferase</keyword>
<accession>A0A6S7J614</accession>
<dbReference type="Pfam" id="PF03142">
    <property type="entry name" value="Chitin_synth_2"/>
    <property type="match status" value="1"/>
</dbReference>
<evidence type="ECO:0000313" key="7">
    <source>
        <dbReference type="EMBL" id="CAB4027396.1"/>
    </source>
</evidence>
<dbReference type="PANTHER" id="PTHR22914">
    <property type="entry name" value="CHITIN SYNTHASE"/>
    <property type="match status" value="1"/>
</dbReference>
<evidence type="ECO:0000256" key="5">
    <source>
        <dbReference type="ARBA" id="ARBA00022989"/>
    </source>
</evidence>